<proteinExistence type="predicted"/>
<dbReference type="GO" id="GO:0005737">
    <property type="term" value="C:cytoplasm"/>
    <property type="evidence" value="ECO:0007669"/>
    <property type="project" value="TreeGrafter"/>
</dbReference>
<dbReference type="GO" id="GO:0090307">
    <property type="term" value="P:mitotic spindle assembly"/>
    <property type="evidence" value="ECO:0007669"/>
    <property type="project" value="TreeGrafter"/>
</dbReference>
<evidence type="ECO:0000313" key="3">
    <source>
        <dbReference type="EMBL" id="GBM13659.1"/>
    </source>
</evidence>
<dbReference type="OrthoDB" id="6429636at2759"/>
<protein>
    <recommendedName>
        <fullName evidence="5">MSP domain-containing protein</fullName>
    </recommendedName>
</protein>
<dbReference type="GO" id="GO:0051298">
    <property type="term" value="P:centrosome duplication"/>
    <property type="evidence" value="ECO:0007669"/>
    <property type="project" value="InterPro"/>
</dbReference>
<dbReference type="GO" id="GO:0090222">
    <property type="term" value="P:centrosome-templated microtubule nucleation"/>
    <property type="evidence" value="ECO:0007669"/>
    <property type="project" value="InterPro"/>
</dbReference>
<dbReference type="InterPro" id="IPR039103">
    <property type="entry name" value="Spd-2/CEP192"/>
</dbReference>
<dbReference type="InterPro" id="IPR054087">
    <property type="entry name" value="Cep192-like_D7"/>
</dbReference>
<evidence type="ECO:0000259" key="2">
    <source>
        <dbReference type="Pfam" id="PF22066"/>
    </source>
</evidence>
<dbReference type="GO" id="GO:0005814">
    <property type="term" value="C:centriole"/>
    <property type="evidence" value="ECO:0007669"/>
    <property type="project" value="TreeGrafter"/>
</dbReference>
<feature type="domain" description="Cep192-like" evidence="2">
    <location>
        <begin position="127"/>
        <end position="221"/>
    </location>
</feature>
<evidence type="ECO:0000313" key="4">
    <source>
        <dbReference type="Proteomes" id="UP000499080"/>
    </source>
</evidence>
<organism evidence="3 4">
    <name type="scientific">Araneus ventricosus</name>
    <name type="common">Orbweaver spider</name>
    <name type="synonym">Epeira ventricosa</name>
    <dbReference type="NCBI Taxonomy" id="182803"/>
    <lineage>
        <taxon>Eukaryota</taxon>
        <taxon>Metazoa</taxon>
        <taxon>Ecdysozoa</taxon>
        <taxon>Arthropoda</taxon>
        <taxon>Chelicerata</taxon>
        <taxon>Arachnida</taxon>
        <taxon>Araneae</taxon>
        <taxon>Araneomorphae</taxon>
        <taxon>Entelegynae</taxon>
        <taxon>Araneoidea</taxon>
        <taxon>Araneidae</taxon>
        <taxon>Araneus</taxon>
    </lineage>
</organism>
<reference evidence="3 4" key="1">
    <citation type="journal article" date="2019" name="Sci. Rep.">
        <title>Orb-weaving spider Araneus ventricosus genome elucidates the spidroin gene catalogue.</title>
        <authorList>
            <person name="Kono N."/>
            <person name="Nakamura H."/>
            <person name="Ohtoshi R."/>
            <person name="Moran D.A.P."/>
            <person name="Shinohara A."/>
            <person name="Yoshida Y."/>
            <person name="Fujiwara M."/>
            <person name="Mori M."/>
            <person name="Tomita M."/>
            <person name="Arakawa K."/>
        </authorList>
    </citation>
    <scope>NUCLEOTIDE SEQUENCE [LARGE SCALE GENOMIC DNA]</scope>
</reference>
<accession>A0A4Y2DBN8</accession>
<dbReference type="InterPro" id="IPR013783">
    <property type="entry name" value="Ig-like_fold"/>
</dbReference>
<dbReference type="GO" id="GO:0000242">
    <property type="term" value="C:pericentriolar material"/>
    <property type="evidence" value="ECO:0007669"/>
    <property type="project" value="TreeGrafter"/>
</dbReference>
<evidence type="ECO:0008006" key="5">
    <source>
        <dbReference type="Google" id="ProtNLM"/>
    </source>
</evidence>
<dbReference type="InterPro" id="IPR054088">
    <property type="entry name" value="Cep192-like_D8"/>
</dbReference>
<name>A0A4Y2DBN8_ARAVE</name>
<dbReference type="Pfam" id="PF22066">
    <property type="entry name" value="Cep192_D8"/>
    <property type="match status" value="1"/>
</dbReference>
<dbReference type="Gene3D" id="2.60.40.10">
    <property type="entry name" value="Immunoglobulins"/>
    <property type="match status" value="2"/>
</dbReference>
<dbReference type="GO" id="GO:0071539">
    <property type="term" value="P:protein localization to centrosome"/>
    <property type="evidence" value="ECO:0007669"/>
    <property type="project" value="InterPro"/>
</dbReference>
<feature type="domain" description="Cep192-like" evidence="1">
    <location>
        <begin position="5"/>
        <end position="101"/>
    </location>
</feature>
<gene>
    <name evidence="3" type="ORF">AVEN_148184_1</name>
</gene>
<dbReference type="PANTHER" id="PTHR16029">
    <property type="entry name" value="CENTROSOMAL PROTEIN OF 192 KDA"/>
    <property type="match status" value="1"/>
</dbReference>
<dbReference type="GO" id="GO:0019901">
    <property type="term" value="F:protein kinase binding"/>
    <property type="evidence" value="ECO:0007669"/>
    <property type="project" value="TreeGrafter"/>
</dbReference>
<keyword evidence="4" id="KW-1185">Reference proteome</keyword>
<evidence type="ECO:0000259" key="1">
    <source>
        <dbReference type="Pfam" id="PF22065"/>
    </source>
</evidence>
<sequence length="351" mass="39712">MVSKSFSETTLVVQNPEKSSVEWDIRPFSMLFTQSIEDSLNLSNVLQVLPSSGVLQSKEKANIVVKFMPSNPDCFYRFFELSLNFSNGVKKKCNFQISGSSICLTENAELNKSPAVARLSKKKPRTDIYIENEICEFPKTSVGKNCSAFVKVNNPSMQDYKLNITKPQLPFIVQQSSVLVRSKMFLKIPVNFMPTKTAAMDYEDVLILQSEIGHEFVIKLKETHKSATALSNEYSLNFFPLSPALKELQWPSNSLGFAVRGLLAGDPDFAKNRQTNMVCKTVLQFIGHILYEGSSSWGSCPSELEHSPIEIKTFGCKIIVYCMLFQLWNNIQLKKIPEHIHWGEFTNYSIV</sequence>
<dbReference type="EMBL" id="BGPR01000332">
    <property type="protein sequence ID" value="GBM13659.1"/>
    <property type="molecule type" value="Genomic_DNA"/>
</dbReference>
<comment type="caution">
    <text evidence="3">The sequence shown here is derived from an EMBL/GenBank/DDBJ whole genome shotgun (WGS) entry which is preliminary data.</text>
</comment>
<dbReference type="PANTHER" id="PTHR16029:SF11">
    <property type="entry name" value="CENTROSOMAL PROTEIN OF 192 KDA"/>
    <property type="match status" value="1"/>
</dbReference>
<dbReference type="Proteomes" id="UP000499080">
    <property type="component" value="Unassembled WGS sequence"/>
</dbReference>
<dbReference type="Pfam" id="PF22065">
    <property type="entry name" value="Cep192_D7"/>
    <property type="match status" value="1"/>
</dbReference>
<dbReference type="AlphaFoldDB" id="A0A4Y2DBN8"/>